<dbReference type="AlphaFoldDB" id="A0A8H4JRT0"/>
<organism evidence="1 2">
    <name type="scientific">Fusarium austroafricanum</name>
    <dbReference type="NCBI Taxonomy" id="2364996"/>
    <lineage>
        <taxon>Eukaryota</taxon>
        <taxon>Fungi</taxon>
        <taxon>Dikarya</taxon>
        <taxon>Ascomycota</taxon>
        <taxon>Pezizomycotina</taxon>
        <taxon>Sordariomycetes</taxon>
        <taxon>Hypocreomycetidae</taxon>
        <taxon>Hypocreales</taxon>
        <taxon>Nectriaceae</taxon>
        <taxon>Fusarium</taxon>
        <taxon>Fusarium concolor species complex</taxon>
    </lineage>
</organism>
<dbReference type="Proteomes" id="UP000605986">
    <property type="component" value="Unassembled WGS sequence"/>
</dbReference>
<name>A0A8H4JRT0_9HYPO</name>
<evidence type="ECO:0000313" key="2">
    <source>
        <dbReference type="Proteomes" id="UP000605986"/>
    </source>
</evidence>
<dbReference type="EMBL" id="JAADJG010000830">
    <property type="protein sequence ID" value="KAF4435898.1"/>
    <property type="molecule type" value="Genomic_DNA"/>
</dbReference>
<protein>
    <submittedName>
        <fullName evidence="1">Uncharacterized protein</fullName>
    </submittedName>
</protein>
<gene>
    <name evidence="1" type="ORF">F53441_13406</name>
</gene>
<comment type="caution">
    <text evidence="1">The sequence shown here is derived from an EMBL/GenBank/DDBJ whole genome shotgun (WGS) entry which is preliminary data.</text>
</comment>
<reference evidence="1" key="1">
    <citation type="submission" date="2020-01" db="EMBL/GenBank/DDBJ databases">
        <title>Identification and distribution of gene clusters putatively required for synthesis of sphingolipid metabolism inhibitors in phylogenetically diverse species of the filamentous fungus Fusarium.</title>
        <authorList>
            <person name="Kim H.-S."/>
            <person name="Busman M."/>
            <person name="Brown D.W."/>
            <person name="Divon H."/>
            <person name="Uhlig S."/>
            <person name="Proctor R.H."/>
        </authorList>
    </citation>
    <scope>NUCLEOTIDE SEQUENCE</scope>
    <source>
        <strain evidence="1">NRRL 53441</strain>
    </source>
</reference>
<keyword evidence="2" id="KW-1185">Reference proteome</keyword>
<proteinExistence type="predicted"/>
<dbReference type="OrthoDB" id="4152607at2759"/>
<evidence type="ECO:0000313" key="1">
    <source>
        <dbReference type="EMBL" id="KAF4435898.1"/>
    </source>
</evidence>
<accession>A0A8H4JRT0</accession>
<sequence>MFQPFKPKPGQENNFSFGLTPSYLFRLYTPNSAGYTDVNHVASPACCIEDPSQKDTEGYDCNMDLLQLPPVQAAKRLSAHLEWKCQNGRPCNLMSWSSSLLFLLQYGLYRHTIDFERPALSDIHLIMIDTRDFPRQTFLRDLDAMNHFKGYCSELDARREGRLGCWYFGEYLTQGNLHILGKSSRVSMQQLIDLGLFTVCPDLNKPEKKWDRWAFSVLDIRRKLRQPHVLYQQKMRTAMAMAQVSIEDRFIIPLSLMLIALQGPQPDKDIVVNAFRAMFTELELSLGDVKYDLRSDQMVDLELFKEMMESVRTHPPDDSLTQISESFQRLLDN</sequence>